<evidence type="ECO:0000313" key="5">
    <source>
        <dbReference type="Proteomes" id="UP001497457"/>
    </source>
</evidence>
<evidence type="ECO:0000313" key="4">
    <source>
        <dbReference type="EMBL" id="CAL4925969.1"/>
    </source>
</evidence>
<dbReference type="Proteomes" id="UP001497457">
    <property type="component" value="Chromosome 14rd"/>
</dbReference>
<reference evidence="5" key="1">
    <citation type="submission" date="2024-06" db="EMBL/GenBank/DDBJ databases">
        <authorList>
            <person name="Ryan C."/>
        </authorList>
    </citation>
    <scope>NUCLEOTIDE SEQUENCE [LARGE SCALE GENOMIC DNA]</scope>
</reference>
<dbReference type="AlphaFoldDB" id="A0ABC8XEY9"/>
<evidence type="ECO:0000256" key="2">
    <source>
        <dbReference type="SAM" id="MobiDB-lite"/>
    </source>
</evidence>
<accession>A0ABC8XEY9</accession>
<feature type="coiled-coil region" evidence="1">
    <location>
        <begin position="829"/>
        <end position="856"/>
    </location>
</feature>
<dbReference type="InterPro" id="IPR044824">
    <property type="entry name" value="MAIN-like"/>
</dbReference>
<dbReference type="PANTHER" id="PTHR46033">
    <property type="entry name" value="PROTEIN MAIN-LIKE 2"/>
    <property type="match status" value="1"/>
</dbReference>
<dbReference type="Pfam" id="PF10536">
    <property type="entry name" value="PMD"/>
    <property type="match status" value="1"/>
</dbReference>
<dbReference type="InterPro" id="IPR019557">
    <property type="entry name" value="AminoTfrase-like_pln_mobile"/>
</dbReference>
<dbReference type="PANTHER" id="PTHR46033:SF32">
    <property type="entry name" value="EXPRESSED PROTEIN"/>
    <property type="match status" value="1"/>
</dbReference>
<keyword evidence="5" id="KW-1185">Reference proteome</keyword>
<organism evidence="4 5">
    <name type="scientific">Urochloa decumbens</name>
    <dbReference type="NCBI Taxonomy" id="240449"/>
    <lineage>
        <taxon>Eukaryota</taxon>
        <taxon>Viridiplantae</taxon>
        <taxon>Streptophyta</taxon>
        <taxon>Embryophyta</taxon>
        <taxon>Tracheophyta</taxon>
        <taxon>Spermatophyta</taxon>
        <taxon>Magnoliopsida</taxon>
        <taxon>Liliopsida</taxon>
        <taxon>Poales</taxon>
        <taxon>Poaceae</taxon>
        <taxon>PACMAD clade</taxon>
        <taxon>Panicoideae</taxon>
        <taxon>Panicodae</taxon>
        <taxon>Paniceae</taxon>
        <taxon>Melinidinae</taxon>
        <taxon>Urochloa</taxon>
    </lineage>
</organism>
<dbReference type="EMBL" id="OZ075124">
    <property type="protein sequence ID" value="CAL4925969.1"/>
    <property type="molecule type" value="Genomic_DNA"/>
</dbReference>
<feature type="region of interest" description="Disordered" evidence="2">
    <location>
        <begin position="1"/>
        <end position="22"/>
    </location>
</feature>
<evidence type="ECO:0000259" key="3">
    <source>
        <dbReference type="Pfam" id="PF10536"/>
    </source>
</evidence>
<feature type="region of interest" description="Disordered" evidence="2">
    <location>
        <begin position="754"/>
        <end position="773"/>
    </location>
</feature>
<reference evidence="4 5" key="2">
    <citation type="submission" date="2024-10" db="EMBL/GenBank/DDBJ databases">
        <authorList>
            <person name="Ryan C."/>
        </authorList>
    </citation>
    <scope>NUCLEOTIDE SEQUENCE [LARGE SCALE GENOMIC DNA]</scope>
</reference>
<proteinExistence type="predicted"/>
<protein>
    <recommendedName>
        <fullName evidence="3">Aminotransferase-like plant mobile domain-containing protein</fullName>
    </recommendedName>
</protein>
<keyword evidence="1" id="KW-0175">Coiled coil</keyword>
<name>A0ABC8XEY9_9POAL</name>
<feature type="compositionally biased region" description="Low complexity" evidence="2">
    <location>
        <begin position="12"/>
        <end position="22"/>
    </location>
</feature>
<sequence>MADGEEPLVQESAVPVVSAADPSPSSIRLAYTLLPGAEHGAHLPALPSPPRDPGPLLARGGGGALAEFRGWPGCSKMWRRWVSKLRRQHEALWRDLGILDAILASTYWVRRDEGALLQLAAFWSAATSTFVFPWGEVTVTLQDVAALAGLPLAGGPVRAPMSGELEKEVGSLEAIRMVFNQSKSKKPTYGKWVKHFLERTADGGRGDLVEHGAFLSMWLSRSVLPSQQMVVQAATFPIAVRLARGESVALAPAALAGIYSDLSALKRRLGLLKGKEPPFAVSSPMHILQLWVWERFPELRPKNARSQRAPDVSGVPRVARWHDVRSVLDTRYVYRVLMSPKEFEWRPYGSSSVALQPETGGCWVRGQDIPRSKALLSFARCVRPCELVGMKCIEKYRPHRVARQLGFDQDVPGNVFRVNSGWEKAWDSYNIEARNLAFIVPNHKPGVTVKYARWWEPYSSACATAVANAVNTRGLYVLVNPAKRKMEGLLAADSSKRIHVDTSIGIHQPAPDADEDLEDEIPLVERLNRIIKMVRKQHNSECLVKGSEQELIAESSNSFRPISAPVGAKRPILHEDCEQALADELTSSLSTVDGSSCGSVTKMALIKYLQQTEEEGLVISSDEKNSRPECGDFLFHNVVQDAVSSGSNEAITGPATKVDMLPPPEDILVISDCEVETGLNDRTRRQEPDVLAHAAPIQTYVGHSEGPTEQMQRCIIAGDNVHKEKIDHLHCNEKEYEGVLVSNQELESVIENLSEANRKESGNSERSSSSMLVDGSSKLAGMEVCTKTLYYLSRFDRTEEAWEKDANNTGADYMPRRAVGTMEMIKMASAIRKAEIAELKKNIDRLKEEILAPEAAES</sequence>
<gene>
    <name evidence="4" type="ORF">URODEC1_LOCUS23628</name>
</gene>
<feature type="domain" description="Aminotransferase-like plant mobile" evidence="3">
    <location>
        <begin position="97"/>
        <end position="456"/>
    </location>
</feature>
<evidence type="ECO:0000256" key="1">
    <source>
        <dbReference type="SAM" id="Coils"/>
    </source>
</evidence>